<proteinExistence type="predicted"/>
<sequence length="245" mass="26891">MDGNRSQSLSDLDELLVSLDEAGVALDLGFGPGSLREQLHQGVKTPAPYRQLVDNWEADDEIAESSHRVAALKHALALAQEHNAYGGRMATGLAYPAVVATLACVIAAVMGYQLLPIYESTYEQLYEPVSPAVARLQVLRTLTPLWLVAVPLGIAYGVRWAKRSDHSIRAPRRRTKLAEWAERSGSEADRRAVAGLEANQTHQRAWRRTTYWPLIALVVVGGGATLLLGLALFEPMIELLYRLAN</sequence>
<gene>
    <name evidence="2" type="ORF">Spa11_28650</name>
</gene>
<dbReference type="Proteomes" id="UP000316426">
    <property type="component" value="Chromosome"/>
</dbReference>
<evidence type="ECO:0008006" key="4">
    <source>
        <dbReference type="Google" id="ProtNLM"/>
    </source>
</evidence>
<evidence type="ECO:0000313" key="3">
    <source>
        <dbReference type="Proteomes" id="UP000316426"/>
    </source>
</evidence>
<organism evidence="2 3">
    <name type="scientific">Botrimarina mediterranea</name>
    <dbReference type="NCBI Taxonomy" id="2528022"/>
    <lineage>
        <taxon>Bacteria</taxon>
        <taxon>Pseudomonadati</taxon>
        <taxon>Planctomycetota</taxon>
        <taxon>Planctomycetia</taxon>
        <taxon>Pirellulales</taxon>
        <taxon>Lacipirellulaceae</taxon>
        <taxon>Botrimarina</taxon>
    </lineage>
</organism>
<dbReference type="EMBL" id="CP036349">
    <property type="protein sequence ID" value="QDV74658.1"/>
    <property type="molecule type" value="Genomic_DNA"/>
</dbReference>
<evidence type="ECO:0000313" key="2">
    <source>
        <dbReference type="EMBL" id="QDV74658.1"/>
    </source>
</evidence>
<feature type="transmembrane region" description="Helical" evidence="1">
    <location>
        <begin position="93"/>
        <end position="118"/>
    </location>
</feature>
<keyword evidence="1" id="KW-1133">Transmembrane helix</keyword>
<dbReference type="RefSeq" id="WP_145113254.1">
    <property type="nucleotide sequence ID" value="NZ_CP036349.1"/>
</dbReference>
<feature type="transmembrane region" description="Helical" evidence="1">
    <location>
        <begin position="138"/>
        <end position="158"/>
    </location>
</feature>
<dbReference type="KEGG" id="bmei:Spa11_28650"/>
<evidence type="ECO:0000256" key="1">
    <source>
        <dbReference type="SAM" id="Phobius"/>
    </source>
</evidence>
<keyword evidence="1" id="KW-0812">Transmembrane</keyword>
<protein>
    <recommendedName>
        <fullName evidence="4">Type II secretion system protein GspF domain-containing protein</fullName>
    </recommendedName>
</protein>
<reference evidence="2 3" key="1">
    <citation type="submission" date="2019-02" db="EMBL/GenBank/DDBJ databases">
        <title>Deep-cultivation of Planctomycetes and their phenomic and genomic characterization uncovers novel biology.</title>
        <authorList>
            <person name="Wiegand S."/>
            <person name="Jogler M."/>
            <person name="Boedeker C."/>
            <person name="Pinto D."/>
            <person name="Vollmers J."/>
            <person name="Rivas-Marin E."/>
            <person name="Kohn T."/>
            <person name="Peeters S.H."/>
            <person name="Heuer A."/>
            <person name="Rast P."/>
            <person name="Oberbeckmann S."/>
            <person name="Bunk B."/>
            <person name="Jeske O."/>
            <person name="Meyerdierks A."/>
            <person name="Storesund J.E."/>
            <person name="Kallscheuer N."/>
            <person name="Luecker S."/>
            <person name="Lage O.M."/>
            <person name="Pohl T."/>
            <person name="Merkel B.J."/>
            <person name="Hornburger P."/>
            <person name="Mueller R.-W."/>
            <person name="Bruemmer F."/>
            <person name="Labrenz M."/>
            <person name="Spormann A.M."/>
            <person name="Op den Camp H."/>
            <person name="Overmann J."/>
            <person name="Amann R."/>
            <person name="Jetten M.S.M."/>
            <person name="Mascher T."/>
            <person name="Medema M.H."/>
            <person name="Devos D.P."/>
            <person name="Kaster A.-K."/>
            <person name="Ovreas L."/>
            <person name="Rohde M."/>
            <person name="Galperin M.Y."/>
            <person name="Jogler C."/>
        </authorList>
    </citation>
    <scope>NUCLEOTIDE SEQUENCE [LARGE SCALE GENOMIC DNA]</scope>
    <source>
        <strain evidence="2 3">Spa11</strain>
    </source>
</reference>
<keyword evidence="3" id="KW-1185">Reference proteome</keyword>
<dbReference type="AlphaFoldDB" id="A0A518KA41"/>
<name>A0A518KA41_9BACT</name>
<feature type="transmembrane region" description="Helical" evidence="1">
    <location>
        <begin position="211"/>
        <end position="233"/>
    </location>
</feature>
<keyword evidence="1" id="KW-0472">Membrane</keyword>
<accession>A0A518KA41</accession>